<dbReference type="Pfam" id="PF12710">
    <property type="entry name" value="HAD"/>
    <property type="match status" value="1"/>
</dbReference>
<reference evidence="2" key="1">
    <citation type="submission" date="2020-05" db="EMBL/GenBank/DDBJ databases">
        <title>Phylogenomic resolution of chytrid fungi.</title>
        <authorList>
            <person name="Stajich J.E."/>
            <person name="Amses K."/>
            <person name="Simmons R."/>
            <person name="Seto K."/>
            <person name="Myers J."/>
            <person name="Bonds A."/>
            <person name="Quandt C.A."/>
            <person name="Barry K."/>
            <person name="Liu P."/>
            <person name="Grigoriev I."/>
            <person name="Longcore J.E."/>
            <person name="James T.Y."/>
        </authorList>
    </citation>
    <scope>NUCLEOTIDE SEQUENCE</scope>
    <source>
        <strain evidence="2">JEL0513</strain>
    </source>
</reference>
<dbReference type="InterPro" id="IPR006384">
    <property type="entry name" value="HAD_hydro_PyrdxlP_Pase-like"/>
</dbReference>
<sequence length="233" mass="25994">MSFVVFSDFDGTITTVDTGNVIIDSAMGKVERMRLDAAILDGTITYREGNNAMWAAVRFPAFDDAITVCHANNITLDPHFPRFHALLDSLGVLPLKVVSAGLDPIVKLYLRDFSGIEIFANCCEISNDGSWRLIYVDDSPFGHDKGAPIRRLKQLFIQQGLTEQTRPLILFIGDGVSDLSAARDADVVFAKDGKDLATYCRREGITENLVLWSDFGQICQWIEKEEWKKLSRG</sequence>
<evidence type="ECO:0000313" key="2">
    <source>
        <dbReference type="EMBL" id="KAJ3135038.1"/>
    </source>
</evidence>
<dbReference type="Gene3D" id="3.40.50.1000">
    <property type="entry name" value="HAD superfamily/HAD-like"/>
    <property type="match status" value="1"/>
</dbReference>
<gene>
    <name evidence="2" type="ORF">HK100_003093</name>
</gene>
<accession>A0AAD5T7X2</accession>
<proteinExistence type="predicted"/>
<keyword evidence="1" id="KW-0378">Hydrolase</keyword>
<dbReference type="NCBIfam" id="TIGR01488">
    <property type="entry name" value="HAD-SF-IB"/>
    <property type="match status" value="1"/>
</dbReference>
<dbReference type="InterPro" id="IPR050849">
    <property type="entry name" value="HAD-like_hydrolase_phosphatase"/>
</dbReference>
<dbReference type="GO" id="GO:0016791">
    <property type="term" value="F:phosphatase activity"/>
    <property type="evidence" value="ECO:0007669"/>
    <property type="project" value="InterPro"/>
</dbReference>
<dbReference type="NCBIfam" id="TIGR01489">
    <property type="entry name" value="DKMTPPase-SF"/>
    <property type="match status" value="1"/>
</dbReference>
<protein>
    <submittedName>
        <fullName evidence="2">Uncharacterized protein</fullName>
    </submittedName>
</protein>
<dbReference type="AlphaFoldDB" id="A0AAD5T7X2"/>
<dbReference type="PANTHER" id="PTHR28181">
    <property type="entry name" value="UPF0655 PROTEIN YCR015C"/>
    <property type="match status" value="1"/>
</dbReference>
<dbReference type="InterPro" id="IPR023214">
    <property type="entry name" value="HAD_sf"/>
</dbReference>
<dbReference type="InterPro" id="IPR036412">
    <property type="entry name" value="HAD-like_sf"/>
</dbReference>
<name>A0AAD5T7X2_9FUNG</name>
<organism evidence="2 3">
    <name type="scientific">Physocladia obscura</name>
    <dbReference type="NCBI Taxonomy" id="109957"/>
    <lineage>
        <taxon>Eukaryota</taxon>
        <taxon>Fungi</taxon>
        <taxon>Fungi incertae sedis</taxon>
        <taxon>Chytridiomycota</taxon>
        <taxon>Chytridiomycota incertae sedis</taxon>
        <taxon>Chytridiomycetes</taxon>
        <taxon>Chytridiales</taxon>
        <taxon>Chytriomycetaceae</taxon>
        <taxon>Physocladia</taxon>
    </lineage>
</organism>
<dbReference type="Proteomes" id="UP001211907">
    <property type="component" value="Unassembled WGS sequence"/>
</dbReference>
<dbReference type="Gene3D" id="3.90.1470.20">
    <property type="match status" value="1"/>
</dbReference>
<comment type="caution">
    <text evidence="2">The sequence shown here is derived from an EMBL/GenBank/DDBJ whole genome shotgun (WGS) entry which is preliminary data.</text>
</comment>
<evidence type="ECO:0000313" key="3">
    <source>
        <dbReference type="Proteomes" id="UP001211907"/>
    </source>
</evidence>
<evidence type="ECO:0000256" key="1">
    <source>
        <dbReference type="ARBA" id="ARBA00022801"/>
    </source>
</evidence>
<dbReference type="EMBL" id="JADGJH010000175">
    <property type="protein sequence ID" value="KAJ3135038.1"/>
    <property type="molecule type" value="Genomic_DNA"/>
</dbReference>
<dbReference type="PANTHER" id="PTHR28181:SF2">
    <property type="entry name" value="PHOSPHORIC MONOESTER HYDROLASE"/>
    <property type="match status" value="1"/>
</dbReference>
<dbReference type="SUPFAM" id="SSF56784">
    <property type="entry name" value="HAD-like"/>
    <property type="match status" value="1"/>
</dbReference>
<keyword evidence="3" id="KW-1185">Reference proteome</keyword>